<sequence length="121" mass="13135">MEMEMAMTTAPLLPALAHPRWDEGGSCGGVLLRAFLQVEDGDRRKLQWVLYCCGVVFAAFACGRRWRRNDGGTQLMHDGGRISGELQVRGNGDAVVQNVGARCGSGVGSEKMVLQNRGGRR</sequence>
<dbReference type="AlphaFoldDB" id="A0A4D6KUP4"/>
<dbReference type="EMBL" id="CP039346">
    <property type="protein sequence ID" value="QCD81438.1"/>
    <property type="molecule type" value="Genomic_DNA"/>
</dbReference>
<gene>
    <name evidence="1" type="ORF">DEO72_LG2g1764</name>
</gene>
<keyword evidence="2" id="KW-1185">Reference proteome</keyword>
<proteinExistence type="predicted"/>
<protein>
    <submittedName>
        <fullName evidence="1">Uncharacterized protein</fullName>
    </submittedName>
</protein>
<reference evidence="1 2" key="1">
    <citation type="submission" date="2019-04" db="EMBL/GenBank/DDBJ databases">
        <title>An improved genome assembly and genetic linkage map for asparagus bean, Vigna unguiculata ssp. sesquipedialis.</title>
        <authorList>
            <person name="Xia Q."/>
            <person name="Zhang R."/>
            <person name="Dong Y."/>
        </authorList>
    </citation>
    <scope>NUCLEOTIDE SEQUENCE [LARGE SCALE GENOMIC DNA]</scope>
    <source>
        <tissue evidence="1">Leaf</tissue>
    </source>
</reference>
<dbReference type="Proteomes" id="UP000501690">
    <property type="component" value="Linkage Group LG2"/>
</dbReference>
<accession>A0A4D6KUP4</accession>
<name>A0A4D6KUP4_VIGUN</name>
<organism evidence="1 2">
    <name type="scientific">Vigna unguiculata</name>
    <name type="common">Cowpea</name>
    <dbReference type="NCBI Taxonomy" id="3917"/>
    <lineage>
        <taxon>Eukaryota</taxon>
        <taxon>Viridiplantae</taxon>
        <taxon>Streptophyta</taxon>
        <taxon>Embryophyta</taxon>
        <taxon>Tracheophyta</taxon>
        <taxon>Spermatophyta</taxon>
        <taxon>Magnoliopsida</taxon>
        <taxon>eudicotyledons</taxon>
        <taxon>Gunneridae</taxon>
        <taxon>Pentapetalae</taxon>
        <taxon>rosids</taxon>
        <taxon>fabids</taxon>
        <taxon>Fabales</taxon>
        <taxon>Fabaceae</taxon>
        <taxon>Papilionoideae</taxon>
        <taxon>50 kb inversion clade</taxon>
        <taxon>NPAAA clade</taxon>
        <taxon>indigoferoid/millettioid clade</taxon>
        <taxon>Phaseoleae</taxon>
        <taxon>Vigna</taxon>
    </lineage>
</organism>
<evidence type="ECO:0000313" key="1">
    <source>
        <dbReference type="EMBL" id="QCD81438.1"/>
    </source>
</evidence>
<evidence type="ECO:0000313" key="2">
    <source>
        <dbReference type="Proteomes" id="UP000501690"/>
    </source>
</evidence>